<dbReference type="AlphaFoldDB" id="A0A8T0V4V1"/>
<evidence type="ECO:0000313" key="1">
    <source>
        <dbReference type="EMBL" id="KAG2629518.1"/>
    </source>
</evidence>
<name>A0A8T0V4V1_PANVG</name>
<sequence length="103" mass="12391">MYEFIVTSLQVKDRSRHNIYNTEDFSFRHDLQCSKSHSEERQGKHFAWNRARGSISITDGTLTRQRAFLIQRTELSKVKQFPNHENRLKFENRAKIPMKQQEH</sequence>
<comment type="caution">
    <text evidence="1">The sequence shown here is derived from an EMBL/GenBank/DDBJ whole genome shotgun (WGS) entry which is preliminary data.</text>
</comment>
<dbReference type="Proteomes" id="UP000823388">
    <property type="component" value="Chromosome 3K"/>
</dbReference>
<reference evidence="1" key="1">
    <citation type="submission" date="2020-05" db="EMBL/GenBank/DDBJ databases">
        <title>WGS assembly of Panicum virgatum.</title>
        <authorList>
            <person name="Lovell J.T."/>
            <person name="Jenkins J."/>
            <person name="Shu S."/>
            <person name="Juenger T.E."/>
            <person name="Schmutz J."/>
        </authorList>
    </citation>
    <scope>NUCLEOTIDE SEQUENCE</scope>
    <source>
        <strain evidence="1">AP13</strain>
    </source>
</reference>
<dbReference type="EMBL" id="CM029041">
    <property type="protein sequence ID" value="KAG2629518.1"/>
    <property type="molecule type" value="Genomic_DNA"/>
</dbReference>
<proteinExistence type="predicted"/>
<evidence type="ECO:0000313" key="2">
    <source>
        <dbReference type="Proteomes" id="UP000823388"/>
    </source>
</evidence>
<keyword evidence="2" id="KW-1185">Reference proteome</keyword>
<protein>
    <submittedName>
        <fullName evidence="1">Uncharacterized protein</fullName>
    </submittedName>
</protein>
<gene>
    <name evidence="1" type="ORF">PVAP13_3KG440902</name>
</gene>
<accession>A0A8T0V4V1</accession>
<organism evidence="1 2">
    <name type="scientific">Panicum virgatum</name>
    <name type="common">Blackwell switchgrass</name>
    <dbReference type="NCBI Taxonomy" id="38727"/>
    <lineage>
        <taxon>Eukaryota</taxon>
        <taxon>Viridiplantae</taxon>
        <taxon>Streptophyta</taxon>
        <taxon>Embryophyta</taxon>
        <taxon>Tracheophyta</taxon>
        <taxon>Spermatophyta</taxon>
        <taxon>Magnoliopsida</taxon>
        <taxon>Liliopsida</taxon>
        <taxon>Poales</taxon>
        <taxon>Poaceae</taxon>
        <taxon>PACMAD clade</taxon>
        <taxon>Panicoideae</taxon>
        <taxon>Panicodae</taxon>
        <taxon>Paniceae</taxon>
        <taxon>Panicinae</taxon>
        <taxon>Panicum</taxon>
        <taxon>Panicum sect. Hiantes</taxon>
    </lineage>
</organism>